<sequence length="340" mass="39938">MIDLRINEEFKHLLPPLTEEQNTELEKDIIKNGCLTPLIVWNNTLIDGYHRYDICTKNNIPFDLTEMEFKDKLEAMEWIWSNQKNRRNLNKYELAQIALKFKPVIEAKAKENKIEAVKKADIHNPKKQNSFLTKTSKTNNEEIKVPTKPVNTRKEIAKIAGVSEDTIHKVEVIEEQAPDNIKKQVKAGDLTINNAYILTKSAMETKKKNEQLEKEYQEELEKEKQEWEEKEKQKELEKNLPENTILIDKFRKPKETHIFGIEDFNNLTEEQFDKCLKHTEKYQTTIYKTAMLSTGDESLKAWNCILENQKEVDLELESINLAIKRLIEIQNYFKGVKKDG</sequence>
<dbReference type="Proteomes" id="UP001564657">
    <property type="component" value="Unassembled WGS sequence"/>
</dbReference>
<dbReference type="EMBL" id="JBGEWD010000014">
    <property type="protein sequence ID" value="MEY8001175.1"/>
    <property type="molecule type" value="Genomic_DNA"/>
</dbReference>
<keyword evidence="3" id="KW-1185">Reference proteome</keyword>
<name>A0ABV4BQW5_9CLOT</name>
<evidence type="ECO:0000313" key="2">
    <source>
        <dbReference type="EMBL" id="MEY8001175.1"/>
    </source>
</evidence>
<keyword evidence="1" id="KW-0175">Coiled coil</keyword>
<accession>A0ABV4BQW5</accession>
<gene>
    <name evidence="2" type="ORF">AB8U03_13420</name>
</gene>
<dbReference type="InterPro" id="IPR036086">
    <property type="entry name" value="ParB/Sulfiredoxin_sf"/>
</dbReference>
<dbReference type="RefSeq" id="WP_369705069.1">
    <property type="nucleotide sequence ID" value="NZ_JBGEWD010000014.1"/>
</dbReference>
<dbReference type="SUPFAM" id="SSF110849">
    <property type="entry name" value="ParB/Sulfiredoxin"/>
    <property type="match status" value="1"/>
</dbReference>
<organism evidence="2 3">
    <name type="scientific">Clostridium moutaii</name>
    <dbReference type="NCBI Taxonomy" id="3240932"/>
    <lineage>
        <taxon>Bacteria</taxon>
        <taxon>Bacillati</taxon>
        <taxon>Bacillota</taxon>
        <taxon>Clostridia</taxon>
        <taxon>Eubacteriales</taxon>
        <taxon>Clostridiaceae</taxon>
        <taxon>Clostridium</taxon>
    </lineage>
</organism>
<feature type="coiled-coil region" evidence="1">
    <location>
        <begin position="202"/>
        <end position="240"/>
    </location>
</feature>
<evidence type="ECO:0008006" key="4">
    <source>
        <dbReference type="Google" id="ProtNLM"/>
    </source>
</evidence>
<evidence type="ECO:0000256" key="1">
    <source>
        <dbReference type="SAM" id="Coils"/>
    </source>
</evidence>
<protein>
    <recommendedName>
        <fullName evidence="4">ParB/Sulfiredoxin domain-containing protein</fullName>
    </recommendedName>
</protein>
<evidence type="ECO:0000313" key="3">
    <source>
        <dbReference type="Proteomes" id="UP001564657"/>
    </source>
</evidence>
<proteinExistence type="predicted"/>
<reference evidence="2 3" key="1">
    <citation type="submission" date="2024-08" db="EMBL/GenBank/DDBJ databases">
        <title>Clostridium lapicellarii sp. nov., and Clostridium renhuaiense sp. nov., two species isolated from the mud in a fermentation cellar used for producing sauce-flavour Chinese liquors.</title>
        <authorList>
            <person name="Yang F."/>
            <person name="Wang H."/>
            <person name="Chen L.Q."/>
            <person name="Zhou N."/>
            <person name="Lu J.J."/>
            <person name="Pu X.X."/>
            <person name="Wan B."/>
            <person name="Wang L."/>
            <person name="Liu S.J."/>
        </authorList>
    </citation>
    <scope>NUCLEOTIDE SEQUENCE [LARGE SCALE GENOMIC DNA]</scope>
    <source>
        <strain evidence="2 3">MT-5</strain>
    </source>
</reference>
<comment type="caution">
    <text evidence="2">The sequence shown here is derived from an EMBL/GenBank/DDBJ whole genome shotgun (WGS) entry which is preliminary data.</text>
</comment>